<organism evidence="1 2">
    <name type="scientific">Heyndrickxia coagulans</name>
    <name type="common">Weizmannia coagulans</name>
    <dbReference type="NCBI Taxonomy" id="1398"/>
    <lineage>
        <taxon>Bacteria</taxon>
        <taxon>Bacillati</taxon>
        <taxon>Bacillota</taxon>
        <taxon>Bacilli</taxon>
        <taxon>Bacillales</taxon>
        <taxon>Bacillaceae</taxon>
        <taxon>Heyndrickxia</taxon>
    </lineage>
</organism>
<dbReference type="AlphaFoldDB" id="A0A150K7Q1"/>
<proteinExistence type="predicted"/>
<evidence type="ECO:0000313" key="1">
    <source>
        <dbReference type="EMBL" id="KYC65381.1"/>
    </source>
</evidence>
<name>A0A150K7Q1_HEYCO</name>
<sequence>MMIYEMAKKPVIPAVISLFTMDLSEKACHKDGRPEDSVRS</sequence>
<evidence type="ECO:0000313" key="2">
    <source>
        <dbReference type="Proteomes" id="UP000075288"/>
    </source>
</evidence>
<reference evidence="1 2" key="1">
    <citation type="submission" date="2016-01" db="EMBL/GenBank/DDBJ databases">
        <title>Genome Sequences of Twelve Sporeforming Bacillus Species Isolated from Foods.</title>
        <authorList>
            <person name="Berendsen E.M."/>
            <person name="Wells-Bennik M.H."/>
            <person name="Krawcyk A.O."/>
            <person name="De Jong A."/>
            <person name="Holsappel S."/>
            <person name="Eijlander R.T."/>
            <person name="Kuipers O.P."/>
        </authorList>
    </citation>
    <scope>NUCLEOTIDE SEQUENCE [LARGE SCALE GENOMIC DNA]</scope>
    <source>
        <strain evidence="1 2">B4098</strain>
    </source>
</reference>
<accession>A0A150K7Q1</accession>
<gene>
    <name evidence="1" type="ORF">B4098_1643</name>
</gene>
<comment type="caution">
    <text evidence="1">The sequence shown here is derived from an EMBL/GenBank/DDBJ whole genome shotgun (WGS) entry which is preliminary data.</text>
</comment>
<dbReference type="Proteomes" id="UP000075288">
    <property type="component" value="Unassembled WGS sequence"/>
</dbReference>
<dbReference type="EMBL" id="LQYG01000017">
    <property type="protein sequence ID" value="KYC65381.1"/>
    <property type="molecule type" value="Genomic_DNA"/>
</dbReference>
<protein>
    <submittedName>
        <fullName evidence="1">Uncharacterized protein</fullName>
    </submittedName>
</protein>